<dbReference type="EMBL" id="JBBPBM010000004">
    <property type="protein sequence ID" value="KAK8590036.1"/>
    <property type="molecule type" value="Genomic_DNA"/>
</dbReference>
<sequence length="230" mass="26221">MVKASNHTTVTILEHVQREDMTSLKDHSSLMDHSLKDDDFSLAISHPDNMVKGVERVFERSVDDHLKFRRYFKSFVREHNPSIQALFEPRVSDWNIDKVVSKLGFAHSFCIESHGLSVLLGLTLAFVRSPLTPKSIIAHCCREMSSSIVVTCLHRLVSDSNYYASYSLDGHLNELRIRRWIVQIQYVLRDGNKLADALTKSAKCDNVELVYFSTPPDPVISFLHEDMSGN</sequence>
<organism evidence="1 2">
    <name type="scientific">Hibiscus sabdariffa</name>
    <name type="common">roselle</name>
    <dbReference type="NCBI Taxonomy" id="183260"/>
    <lineage>
        <taxon>Eukaryota</taxon>
        <taxon>Viridiplantae</taxon>
        <taxon>Streptophyta</taxon>
        <taxon>Embryophyta</taxon>
        <taxon>Tracheophyta</taxon>
        <taxon>Spermatophyta</taxon>
        <taxon>Magnoliopsida</taxon>
        <taxon>eudicotyledons</taxon>
        <taxon>Gunneridae</taxon>
        <taxon>Pentapetalae</taxon>
        <taxon>rosids</taxon>
        <taxon>malvids</taxon>
        <taxon>Malvales</taxon>
        <taxon>Malvaceae</taxon>
        <taxon>Malvoideae</taxon>
        <taxon>Hibiscus</taxon>
    </lineage>
</organism>
<proteinExistence type="predicted"/>
<evidence type="ECO:0008006" key="3">
    <source>
        <dbReference type="Google" id="ProtNLM"/>
    </source>
</evidence>
<accession>A0ABR2G0H7</accession>
<gene>
    <name evidence="1" type="ORF">V6N12_024420</name>
</gene>
<dbReference type="Proteomes" id="UP001472677">
    <property type="component" value="Unassembled WGS sequence"/>
</dbReference>
<name>A0ABR2G0H7_9ROSI</name>
<evidence type="ECO:0000313" key="1">
    <source>
        <dbReference type="EMBL" id="KAK8590036.1"/>
    </source>
</evidence>
<reference evidence="1 2" key="1">
    <citation type="journal article" date="2024" name="G3 (Bethesda)">
        <title>Genome assembly of Hibiscus sabdariffa L. provides insights into metabolisms of medicinal natural products.</title>
        <authorList>
            <person name="Kim T."/>
        </authorList>
    </citation>
    <scope>NUCLEOTIDE SEQUENCE [LARGE SCALE GENOMIC DNA]</scope>
    <source>
        <strain evidence="1">TK-2024</strain>
        <tissue evidence="1">Old leaves</tissue>
    </source>
</reference>
<comment type="caution">
    <text evidence="1">The sequence shown here is derived from an EMBL/GenBank/DDBJ whole genome shotgun (WGS) entry which is preliminary data.</text>
</comment>
<evidence type="ECO:0000313" key="2">
    <source>
        <dbReference type="Proteomes" id="UP001472677"/>
    </source>
</evidence>
<keyword evidence="2" id="KW-1185">Reference proteome</keyword>
<protein>
    <recommendedName>
        <fullName evidence="3">RNase H type-1 domain-containing protein</fullName>
    </recommendedName>
</protein>